<keyword evidence="6" id="KW-0832">Ubl conjugation</keyword>
<feature type="domain" description="NEL" evidence="8">
    <location>
        <begin position="1412"/>
        <end position="1761"/>
    </location>
</feature>
<proteinExistence type="inferred from homology"/>
<dbReference type="GO" id="GO:0061630">
    <property type="term" value="F:ubiquitin protein ligase activity"/>
    <property type="evidence" value="ECO:0007669"/>
    <property type="project" value="UniProtKB-EC"/>
</dbReference>
<dbReference type="EMBL" id="CP056030">
    <property type="protein sequence ID" value="QKZ05575.1"/>
    <property type="molecule type" value="Genomic_DNA"/>
</dbReference>
<protein>
    <recommendedName>
        <fullName evidence="2">RING-type E3 ubiquitin transferase</fullName>
        <ecNumber evidence="2">2.3.2.27</ecNumber>
    </recommendedName>
</protein>
<dbReference type="PROSITE" id="PS52053">
    <property type="entry name" value="NEL"/>
    <property type="match status" value="1"/>
</dbReference>
<evidence type="ECO:0000256" key="5">
    <source>
        <dbReference type="ARBA" id="ARBA00023026"/>
    </source>
</evidence>
<comment type="PTM">
    <text evidence="6">Ubiquitinated in the presence of host E1 ubiquitin-activating enzyme, E2 ubiquitin-conjugating enzyme and ubiquitin.</text>
</comment>
<comment type="similarity">
    <text evidence="6">Belongs to the LRR-containing bacterial E3 ligase family.</text>
</comment>
<sequence length="1761" mass="195434">MPTDSKAAPAPLAHQELIKQSLPAWLTSASPALRKAYQASATTSLYSMLAAQARLARLQSPTEFARPLLQAELARLYPDVPADVDKHVLVRTTYTPGLKLDGGVVSGELHATQQTLLEAALVNFEPHETERMEPSPGYAVILPEGEHRFDLDADDARLYRYRRDKVLPISAEAFAALCRSLDLGARYEEHLIEALNPARLSASVPDNAADAVTTDLLYALRDELNVQAHIARMKGDVDEDAYPMLLALSGPEPEKARWAGEPVVFCQVTLLDALGRLPYSLLGMAVIRCPGTGACVVYMPGEPDHVFKQYASVEAYATALRARLRDRGYQDYLRRFVLRRDQVPFFERLNDVLKPKPVFGGMRQPDPDANLDLKATEHDTSLLRLLHQHRLSKASIDGRMAVVPTAIKNRQEREARLAYYLGLEMDALTLASFFVPGVGELMAVVGGVQLIEEVCIGVSEWHHHQRSEAVGHFIAVAENLAAVAATAGAGHVLKNSVFVQELVVVNEGGTSRLWHPDLAPYESPVVLPEGAIANARGQYEVQGRTYVRIDGRVHEQVRDPATGRWEVVHPVDKGRYRPPLRDNGAGTWRHEHESALNWNRATLLRRLGPVTEGLDDAALEQARLASGTSEGALRDRLFNDRKPPATLGESLRRFQVDQQVDTLIGRIREQVPIPAADSYPAPLLVNLPGWPADVGVRLMAEAAPGTLYEAVAGETTEAVTITREELEAGRLAERVVAQLDTSRLEQLFGDSVANNAPARTDVLSQRLADEAQRERAAIFDSLDQARQPQPDAAARALQQSFTQLNTSLAQAVVDQATDAERALLLRTGQPPVAMAEAARLAIRQGRLGCAIDGFYRPQLLGDDSARLGVRGLSWLEGWTGKVRLELRDGSRRGELLVSVGEAADAERKFIVRRRDGYQAMDEQGELLGGEQDLFSAILQALPDSERDALGLQISDRDRLLQRLTAAVQQDRDRASRTLGQIVEQAWMRPWQPRVEHLEYQGMPGDARTPHERLRALYPHIPELEWAELKADWRARNVNLDMHAQKLEQEYRVLDRSLSDWVRQPSSRTREDGQPVAEESRRQVAERIREAWRRETRHPSPLNLVPSLTLDLRGMEIGELPVLTADFSHIDTLLLNDMDIAQGAESAALDFFLQRFPRVRAIRLSDNRLSSVPAALATARELVFLDLEGNRIDEASGGLSPLQNAPRLQQLLLDGNSLTLDAASLEVLASCSQLRELGVENNAVRLDAAGFQRLARLRRLDYLRLASNQITLTPESVTALANLGGLRELDLRNNPLELAPQVSGMLRLQLLNLRSTGISQWPQGLTELMFDPGARLQAVDLANNAIVEVPTLTNSHFVEQYRAEQGGELDEEYSFSIANNPLSEASRERLRAARLAPGIDGAGLVVNEDAPLAGERNSERWLQGCPEPLLTRIRALEQEPEAGQLFYVMRRLIETREFRLRGQAVLEEMWEVLRVLVHPTAEEQSLGLIELRDQLFELGEQAEATCGDGIALLLQRCKTLVKVWKAAAQAAASGDAMPFALLDTSRALYRQALLESVADQIYMARVGRRQLMAREGEIVPPLHLGDDISDVTLRAGVPDRAEIILKLKIALATRLNLQETYGGMLYEAYVSDRVVDAVEREVLARERAGGEAGLKAWLVQQQYWSRYLQKLNPQPFDQLLTWRAAVFDYIEALEAPEGSPPDGLLADLQAQLPGRLTVVNGVLQPLVLTEGERSRLMNWLGDQYHQRHAQLILRLTVLSAQG</sequence>
<dbReference type="Pfam" id="PF14496">
    <property type="entry name" value="NEL"/>
    <property type="match status" value="1"/>
</dbReference>
<dbReference type="GO" id="GO:0005576">
    <property type="term" value="C:extracellular region"/>
    <property type="evidence" value="ECO:0007669"/>
    <property type="project" value="UniProtKB-UniRule"/>
</dbReference>
<evidence type="ECO:0000256" key="6">
    <source>
        <dbReference type="PROSITE-ProRule" id="PRU01398"/>
    </source>
</evidence>
<accession>A0A7D5D9V5</accession>
<evidence type="ECO:0000313" key="10">
    <source>
        <dbReference type="Proteomes" id="UP000509568"/>
    </source>
</evidence>
<organism evidence="9 10">
    <name type="scientific">Pseudomonas eucalypticola</name>
    <dbReference type="NCBI Taxonomy" id="2599595"/>
    <lineage>
        <taxon>Bacteria</taxon>
        <taxon>Pseudomonadati</taxon>
        <taxon>Pseudomonadota</taxon>
        <taxon>Gammaproteobacteria</taxon>
        <taxon>Pseudomonadales</taxon>
        <taxon>Pseudomonadaceae</taxon>
        <taxon>Pseudomonas</taxon>
    </lineage>
</organism>
<evidence type="ECO:0000256" key="1">
    <source>
        <dbReference type="ARBA" id="ARBA00000900"/>
    </source>
</evidence>
<evidence type="ECO:0000256" key="4">
    <source>
        <dbReference type="ARBA" id="ARBA00022737"/>
    </source>
</evidence>
<dbReference type="SUPFAM" id="SSF52058">
    <property type="entry name" value="L domain-like"/>
    <property type="match status" value="1"/>
</dbReference>
<dbReference type="Gene3D" id="1.20.58.360">
    <property type="entry name" value="Shigella T3SS effector IpaH defines"/>
    <property type="match status" value="1"/>
</dbReference>
<keyword evidence="5" id="KW-0843">Virulence</keyword>
<dbReference type="EC" id="2.3.2.27" evidence="2"/>
<keyword evidence="3" id="KW-0433">Leucine-rich repeat</keyword>
<keyword evidence="6" id="KW-0833">Ubl conjugation pathway</keyword>
<keyword evidence="6" id="KW-0808">Transferase</keyword>
<dbReference type="Proteomes" id="UP000509568">
    <property type="component" value="Chromosome"/>
</dbReference>
<dbReference type="InterPro" id="IPR046673">
    <property type="entry name" value="ToxA_N"/>
</dbReference>
<dbReference type="Pfam" id="PF20178">
    <property type="entry name" value="ToxA_N"/>
    <property type="match status" value="1"/>
</dbReference>
<evidence type="ECO:0000256" key="3">
    <source>
        <dbReference type="ARBA" id="ARBA00022614"/>
    </source>
</evidence>
<dbReference type="InterPro" id="IPR032675">
    <property type="entry name" value="LRR_dom_sf"/>
</dbReference>
<evidence type="ECO:0000256" key="2">
    <source>
        <dbReference type="ARBA" id="ARBA00012483"/>
    </source>
</evidence>
<evidence type="ECO:0000256" key="7">
    <source>
        <dbReference type="SAM" id="Coils"/>
    </source>
</evidence>
<dbReference type="Gene3D" id="3.80.10.10">
    <property type="entry name" value="Ribonuclease Inhibitor"/>
    <property type="match status" value="1"/>
</dbReference>
<gene>
    <name evidence="9" type="ORF">HWQ56_17955</name>
</gene>
<feature type="coiled-coil region" evidence="7">
    <location>
        <begin position="1029"/>
        <end position="1063"/>
    </location>
</feature>
<keyword evidence="4" id="KW-0677">Repeat</keyword>
<keyword evidence="10" id="KW-1185">Reference proteome</keyword>
<evidence type="ECO:0000259" key="8">
    <source>
        <dbReference type="PROSITE" id="PS52053"/>
    </source>
</evidence>
<evidence type="ECO:0000313" key="9">
    <source>
        <dbReference type="EMBL" id="QKZ05575.1"/>
    </source>
</evidence>
<dbReference type="RefSeq" id="WP_176571352.1">
    <property type="nucleotide sequence ID" value="NZ_CP056030.1"/>
</dbReference>
<dbReference type="GO" id="GO:0016567">
    <property type="term" value="P:protein ubiquitination"/>
    <property type="evidence" value="ECO:0007669"/>
    <property type="project" value="InterPro"/>
</dbReference>
<name>A0A7D5D9V5_9PSED</name>
<comment type="catalytic activity">
    <reaction evidence="1">
        <text>S-ubiquitinyl-[E2 ubiquitin-conjugating enzyme]-L-cysteine + [acceptor protein]-L-lysine = [E2 ubiquitin-conjugating enzyme]-L-cysteine + N(6)-ubiquitinyl-[acceptor protein]-L-lysine.</text>
        <dbReference type="EC" id="2.3.2.27"/>
    </reaction>
</comment>
<keyword evidence="6" id="KW-0964">Secreted</keyword>
<reference evidence="9 10" key="1">
    <citation type="submission" date="2020-06" db="EMBL/GenBank/DDBJ databases">
        <title>Pseudomonas eucalypticola sp. nov., an endophyte of Eucalyptus dunnii leaves with biocontrol ability of eucalyptus leaf blight.</title>
        <authorList>
            <person name="Liu Y."/>
            <person name="Song Z."/>
            <person name="Zeng H."/>
            <person name="Lu M."/>
            <person name="Wang X."/>
            <person name="Lian X."/>
            <person name="Zhang Q."/>
        </authorList>
    </citation>
    <scope>NUCLEOTIDE SEQUENCE [LARGE SCALE GENOMIC DNA]</scope>
    <source>
        <strain evidence="9 10">NP-1</strain>
    </source>
</reference>
<keyword evidence="7" id="KW-0175">Coiled coil</keyword>
<dbReference type="PANTHER" id="PTHR45617">
    <property type="entry name" value="LEUCINE RICH REPEAT FAMILY PROTEIN"/>
    <property type="match status" value="1"/>
</dbReference>
<dbReference type="KEGG" id="pez:HWQ56_17955"/>
<feature type="active site" description="Glycyl thioester intermediate" evidence="6">
    <location>
        <position position="1505"/>
    </location>
</feature>
<dbReference type="InterPro" id="IPR029487">
    <property type="entry name" value="NEL_dom"/>
</dbReference>
<keyword evidence="6" id="KW-1035">Host cytoplasm</keyword>